<reference evidence="1" key="1">
    <citation type="submission" date="2020-08" db="EMBL/GenBank/DDBJ databases">
        <title>Lewinella bacteria from marine environments.</title>
        <authorList>
            <person name="Zhong Y."/>
        </authorList>
    </citation>
    <scope>NUCLEOTIDE SEQUENCE</scope>
    <source>
        <strain evidence="1">KCTC 42187</strain>
    </source>
</reference>
<gene>
    <name evidence="1" type="ORF">H9S92_20885</name>
</gene>
<evidence type="ECO:0000313" key="1">
    <source>
        <dbReference type="EMBL" id="MBC6996640.1"/>
    </source>
</evidence>
<dbReference type="AlphaFoldDB" id="A0A923T9E3"/>
<accession>A0A923T9E3</accession>
<keyword evidence="2" id="KW-1185">Reference proteome</keyword>
<dbReference type="EMBL" id="JACSIT010000153">
    <property type="protein sequence ID" value="MBC6996640.1"/>
    <property type="molecule type" value="Genomic_DNA"/>
</dbReference>
<proteinExistence type="predicted"/>
<comment type="caution">
    <text evidence="1">The sequence shown here is derived from an EMBL/GenBank/DDBJ whole genome shotgun (WGS) entry which is preliminary data.</text>
</comment>
<dbReference type="RefSeq" id="WP_187468644.1">
    <property type="nucleotide sequence ID" value="NZ_JACSIT010000153.1"/>
</dbReference>
<organism evidence="1 2">
    <name type="scientific">Neolewinella lacunae</name>
    <dbReference type="NCBI Taxonomy" id="1517758"/>
    <lineage>
        <taxon>Bacteria</taxon>
        <taxon>Pseudomonadati</taxon>
        <taxon>Bacteroidota</taxon>
        <taxon>Saprospiria</taxon>
        <taxon>Saprospirales</taxon>
        <taxon>Lewinellaceae</taxon>
        <taxon>Neolewinella</taxon>
    </lineage>
</organism>
<evidence type="ECO:0000313" key="2">
    <source>
        <dbReference type="Proteomes" id="UP000650081"/>
    </source>
</evidence>
<dbReference type="Proteomes" id="UP000650081">
    <property type="component" value="Unassembled WGS sequence"/>
</dbReference>
<name>A0A923T9E3_9BACT</name>
<protein>
    <submittedName>
        <fullName evidence="1">Uncharacterized protein</fullName>
    </submittedName>
</protein>
<sequence length="335" mass="38047">MEYLQLHAHVQFVKGSELGALYDLQRGRVRAAPLVLEQILQAYATLPLTEVLIQCFGGNKSVFDRYTQFLIGGDWAFITAHPQRFPSASLDWDSAYRLHSAIVAHDFLRPYDIRRALEEISDIGCRHLELQLYHYPTTGKTADDAWAAVGEALRAGEFRRCTLVISPTTDDSPLAIETIAGFLQDWPRMGTVVMLGQHDDRSLEQYGQQYHLRRALTIGEYARKTWELHPDTNFVGPNYFREAKVANPYFNRRLAIDPAGNFKNDLLYGGNDIFGKVGERPIREVIADPNFQRRWQAGPDAIAQTKSNPLRYCIRYDRPIEADPSNPAAWSFASA</sequence>